<name>A0A518GFH0_9BACT</name>
<sequence>MWPGLSEKQSRELTHNPSFVGRFEPPHPGPLPQSTWGEGGSNLCRFDPVTMPKLPIGIHDRQPPRAVAAPSLPTRLGDGLRFQSYREGTVPKHLAANRFSATAAHS</sequence>
<gene>
    <name evidence="2" type="ORF">Q31a_57400</name>
</gene>
<protein>
    <submittedName>
        <fullName evidence="2">Uncharacterized protein</fullName>
    </submittedName>
</protein>
<evidence type="ECO:0000313" key="3">
    <source>
        <dbReference type="Proteomes" id="UP000318017"/>
    </source>
</evidence>
<organism evidence="2 3">
    <name type="scientific">Aureliella helgolandensis</name>
    <dbReference type="NCBI Taxonomy" id="2527968"/>
    <lineage>
        <taxon>Bacteria</taxon>
        <taxon>Pseudomonadati</taxon>
        <taxon>Planctomycetota</taxon>
        <taxon>Planctomycetia</taxon>
        <taxon>Pirellulales</taxon>
        <taxon>Pirellulaceae</taxon>
        <taxon>Aureliella</taxon>
    </lineage>
</organism>
<proteinExistence type="predicted"/>
<dbReference type="Proteomes" id="UP000318017">
    <property type="component" value="Chromosome"/>
</dbReference>
<dbReference type="AlphaFoldDB" id="A0A518GFH0"/>
<accession>A0A518GFH0</accession>
<dbReference type="KEGG" id="ahel:Q31a_57400"/>
<feature type="region of interest" description="Disordered" evidence="1">
    <location>
        <begin position="1"/>
        <end position="40"/>
    </location>
</feature>
<evidence type="ECO:0000313" key="2">
    <source>
        <dbReference type="EMBL" id="QDV27352.1"/>
    </source>
</evidence>
<evidence type="ECO:0000256" key="1">
    <source>
        <dbReference type="SAM" id="MobiDB-lite"/>
    </source>
</evidence>
<reference evidence="2 3" key="1">
    <citation type="submission" date="2019-02" db="EMBL/GenBank/DDBJ databases">
        <title>Deep-cultivation of Planctomycetes and their phenomic and genomic characterization uncovers novel biology.</title>
        <authorList>
            <person name="Wiegand S."/>
            <person name="Jogler M."/>
            <person name="Boedeker C."/>
            <person name="Pinto D."/>
            <person name="Vollmers J."/>
            <person name="Rivas-Marin E."/>
            <person name="Kohn T."/>
            <person name="Peeters S.H."/>
            <person name="Heuer A."/>
            <person name="Rast P."/>
            <person name="Oberbeckmann S."/>
            <person name="Bunk B."/>
            <person name="Jeske O."/>
            <person name="Meyerdierks A."/>
            <person name="Storesund J.E."/>
            <person name="Kallscheuer N."/>
            <person name="Luecker S."/>
            <person name="Lage O.M."/>
            <person name="Pohl T."/>
            <person name="Merkel B.J."/>
            <person name="Hornburger P."/>
            <person name="Mueller R.-W."/>
            <person name="Bruemmer F."/>
            <person name="Labrenz M."/>
            <person name="Spormann A.M."/>
            <person name="Op den Camp H."/>
            <person name="Overmann J."/>
            <person name="Amann R."/>
            <person name="Jetten M.S.M."/>
            <person name="Mascher T."/>
            <person name="Medema M.H."/>
            <person name="Devos D.P."/>
            <person name="Kaster A.-K."/>
            <person name="Ovreas L."/>
            <person name="Rohde M."/>
            <person name="Galperin M.Y."/>
            <person name="Jogler C."/>
        </authorList>
    </citation>
    <scope>NUCLEOTIDE SEQUENCE [LARGE SCALE GENOMIC DNA]</scope>
    <source>
        <strain evidence="2 3">Q31a</strain>
    </source>
</reference>
<dbReference type="EMBL" id="CP036298">
    <property type="protein sequence ID" value="QDV27352.1"/>
    <property type="molecule type" value="Genomic_DNA"/>
</dbReference>
<keyword evidence="3" id="KW-1185">Reference proteome</keyword>